<organism evidence="1">
    <name type="scientific">Utricularia reniformis</name>
    <dbReference type="NCBI Taxonomy" id="192314"/>
    <lineage>
        <taxon>Eukaryota</taxon>
        <taxon>Viridiplantae</taxon>
        <taxon>Streptophyta</taxon>
        <taxon>Embryophyta</taxon>
        <taxon>Tracheophyta</taxon>
        <taxon>Spermatophyta</taxon>
        <taxon>Magnoliopsida</taxon>
        <taxon>eudicotyledons</taxon>
        <taxon>Gunneridae</taxon>
        <taxon>Pentapetalae</taxon>
        <taxon>asterids</taxon>
        <taxon>lamiids</taxon>
        <taxon>Lamiales</taxon>
        <taxon>Lentibulariaceae</taxon>
        <taxon>Utricularia</taxon>
    </lineage>
</organism>
<protein>
    <submittedName>
        <fullName evidence="1">Uncharacterized protein</fullName>
    </submittedName>
</protein>
<proteinExistence type="predicted"/>
<geneLocation type="mitochondrion" evidence="1"/>
<dbReference type="EMBL" id="KY774314">
    <property type="protein sequence ID" value="ART31302.1"/>
    <property type="molecule type" value="Genomic_DNA"/>
</dbReference>
<gene>
    <name evidence="1" type="ORF">AEK19_MT1081</name>
</gene>
<name>A0A1Y0B1I2_9LAMI</name>
<reference evidence="1" key="1">
    <citation type="submission" date="2017-03" db="EMBL/GenBank/DDBJ databases">
        <title>The mitochondrial genome of the carnivorous plant Utricularia reniformis (Lentibulariaceae): structure, comparative analysis and evolutionary landmarks.</title>
        <authorList>
            <person name="Silva S.R."/>
            <person name="Alvarenga D.O."/>
            <person name="Michael T.P."/>
            <person name="Miranda V.F.O."/>
            <person name="Varani A.M."/>
        </authorList>
    </citation>
    <scope>NUCLEOTIDE SEQUENCE</scope>
</reference>
<accession>A0A1Y0B1I2</accession>
<evidence type="ECO:0000313" key="1">
    <source>
        <dbReference type="EMBL" id="ART31302.1"/>
    </source>
</evidence>
<sequence length="32" mass="3582">MSSHYALPYRGVFGSGFIIISIRTTDLSYESI</sequence>
<dbReference type="AlphaFoldDB" id="A0A1Y0B1I2"/>
<keyword evidence="1" id="KW-0496">Mitochondrion</keyword>